<evidence type="ECO:0000256" key="5">
    <source>
        <dbReference type="ARBA" id="ARBA00022989"/>
    </source>
</evidence>
<comment type="subcellular location">
    <subcellularLocation>
        <location evidence="1 7">Cell membrane</location>
        <topology evidence="1 7">Multi-pass membrane protein</topology>
    </subcellularLocation>
</comment>
<reference evidence="9 10" key="1">
    <citation type="submission" date="2024-09" db="EMBL/GenBank/DDBJ databases">
        <authorList>
            <person name="Sun Q."/>
            <person name="Mori K."/>
        </authorList>
    </citation>
    <scope>NUCLEOTIDE SEQUENCE [LARGE SCALE GENOMIC DNA]</scope>
    <source>
        <strain evidence="9 10">NCAIM B.02301</strain>
    </source>
</reference>
<comment type="similarity">
    <text evidence="7">Belongs to the binding-protein-dependent transport system permease family.</text>
</comment>
<dbReference type="PANTHER" id="PTHR43744">
    <property type="entry name" value="ABC TRANSPORTER PERMEASE PROTEIN MG189-RELATED-RELATED"/>
    <property type="match status" value="1"/>
</dbReference>
<organism evidence="9 10">
    <name type="scientific">Halalkalibacter alkalisediminis</name>
    <dbReference type="NCBI Taxonomy" id="935616"/>
    <lineage>
        <taxon>Bacteria</taxon>
        <taxon>Bacillati</taxon>
        <taxon>Bacillota</taxon>
        <taxon>Bacilli</taxon>
        <taxon>Bacillales</taxon>
        <taxon>Bacillaceae</taxon>
        <taxon>Halalkalibacter</taxon>
    </lineage>
</organism>
<feature type="transmembrane region" description="Helical" evidence="7">
    <location>
        <begin position="90"/>
        <end position="111"/>
    </location>
</feature>
<keyword evidence="3" id="KW-1003">Cell membrane</keyword>
<keyword evidence="2 7" id="KW-0813">Transport</keyword>
<dbReference type="CDD" id="cd06261">
    <property type="entry name" value="TM_PBP2"/>
    <property type="match status" value="1"/>
</dbReference>
<keyword evidence="6 7" id="KW-0472">Membrane</keyword>
<evidence type="ECO:0000256" key="1">
    <source>
        <dbReference type="ARBA" id="ARBA00004651"/>
    </source>
</evidence>
<evidence type="ECO:0000259" key="8">
    <source>
        <dbReference type="PROSITE" id="PS50928"/>
    </source>
</evidence>
<feature type="transmembrane region" description="Helical" evidence="7">
    <location>
        <begin position="257"/>
        <end position="278"/>
    </location>
</feature>
<feature type="transmembrane region" description="Helical" evidence="7">
    <location>
        <begin position="198"/>
        <end position="221"/>
    </location>
</feature>
<dbReference type="InterPro" id="IPR000515">
    <property type="entry name" value="MetI-like"/>
</dbReference>
<evidence type="ECO:0000256" key="3">
    <source>
        <dbReference type="ARBA" id="ARBA00022475"/>
    </source>
</evidence>
<evidence type="ECO:0000256" key="7">
    <source>
        <dbReference type="RuleBase" id="RU363032"/>
    </source>
</evidence>
<dbReference type="PANTHER" id="PTHR43744:SF8">
    <property type="entry name" value="SN-GLYCEROL-3-PHOSPHATE TRANSPORT SYSTEM PERMEASE PROTEIN UGPE"/>
    <property type="match status" value="1"/>
</dbReference>
<dbReference type="Gene3D" id="1.10.3720.10">
    <property type="entry name" value="MetI-like"/>
    <property type="match status" value="1"/>
</dbReference>
<keyword evidence="5 7" id="KW-1133">Transmembrane helix</keyword>
<name>A0ABV6NIK3_9BACI</name>
<evidence type="ECO:0000313" key="9">
    <source>
        <dbReference type="EMBL" id="MFC0560561.1"/>
    </source>
</evidence>
<dbReference type="PROSITE" id="PS50928">
    <property type="entry name" value="ABC_TM1"/>
    <property type="match status" value="1"/>
</dbReference>
<keyword evidence="10" id="KW-1185">Reference proteome</keyword>
<keyword evidence="4 7" id="KW-0812">Transmembrane</keyword>
<feature type="transmembrane region" description="Helical" evidence="7">
    <location>
        <begin position="154"/>
        <end position="177"/>
    </location>
</feature>
<sequence length="293" mass="33115">MQTNVEINKQTTKDKTKKSFRFGSVIGMTLIFLFVLILIYPIIWLLLSSLKTPNEIAVNPMFALPQGFHFENYVTAWTSGNMNIYFKNSVIAVFPALFFIIMLGSMAAFAIEKMKWKLKDKVMLLFLAGIMIPVQIVLLPLFTMYFNLGLLNNLFGLMLIYTVFGLPLTIFLFVGYFKSVPNELLESSIMDGANIYQFFFKIAFPLLKNAIVTVALVQFFFAWNDLIFAMTFISDSSLRTIQTGLISFTGEYGARQWGPTFASISLAVIPTLILYLFLNRLVMKGMTSGAVKG</sequence>
<evidence type="ECO:0000256" key="6">
    <source>
        <dbReference type="ARBA" id="ARBA00023136"/>
    </source>
</evidence>
<evidence type="ECO:0000256" key="4">
    <source>
        <dbReference type="ARBA" id="ARBA00022692"/>
    </source>
</evidence>
<feature type="transmembrane region" description="Helical" evidence="7">
    <location>
        <begin position="20"/>
        <end position="43"/>
    </location>
</feature>
<proteinExistence type="inferred from homology"/>
<feature type="transmembrane region" description="Helical" evidence="7">
    <location>
        <begin position="123"/>
        <end position="148"/>
    </location>
</feature>
<dbReference type="SUPFAM" id="SSF161098">
    <property type="entry name" value="MetI-like"/>
    <property type="match status" value="1"/>
</dbReference>
<dbReference type="RefSeq" id="WP_273844292.1">
    <property type="nucleotide sequence ID" value="NZ_JAQQWT010000008.1"/>
</dbReference>
<dbReference type="InterPro" id="IPR035906">
    <property type="entry name" value="MetI-like_sf"/>
</dbReference>
<evidence type="ECO:0000256" key="2">
    <source>
        <dbReference type="ARBA" id="ARBA00022448"/>
    </source>
</evidence>
<accession>A0ABV6NIK3</accession>
<dbReference type="Proteomes" id="UP001589833">
    <property type="component" value="Unassembled WGS sequence"/>
</dbReference>
<gene>
    <name evidence="9" type="ORF">ACFFH4_16340</name>
</gene>
<feature type="domain" description="ABC transmembrane type-1" evidence="8">
    <location>
        <begin position="86"/>
        <end position="278"/>
    </location>
</feature>
<dbReference type="Pfam" id="PF00528">
    <property type="entry name" value="BPD_transp_1"/>
    <property type="match status" value="1"/>
</dbReference>
<dbReference type="EMBL" id="JBHLTR010000031">
    <property type="protein sequence ID" value="MFC0560561.1"/>
    <property type="molecule type" value="Genomic_DNA"/>
</dbReference>
<evidence type="ECO:0000313" key="10">
    <source>
        <dbReference type="Proteomes" id="UP001589833"/>
    </source>
</evidence>
<comment type="caution">
    <text evidence="9">The sequence shown here is derived from an EMBL/GenBank/DDBJ whole genome shotgun (WGS) entry which is preliminary data.</text>
</comment>
<protein>
    <submittedName>
        <fullName evidence="9">Carbohydrate ABC transporter permease</fullName>
    </submittedName>
</protein>